<feature type="region of interest" description="Disordered" evidence="1">
    <location>
        <begin position="1"/>
        <end position="66"/>
    </location>
</feature>
<gene>
    <name evidence="2" type="ORF">DARMORV10_A08P13510.1</name>
</gene>
<dbReference type="EMBL" id="HG994362">
    <property type="protein sequence ID" value="CAF2234176.1"/>
    <property type="molecule type" value="Genomic_DNA"/>
</dbReference>
<evidence type="ECO:0000256" key="1">
    <source>
        <dbReference type="SAM" id="MobiDB-lite"/>
    </source>
</evidence>
<organism evidence="2">
    <name type="scientific">Brassica napus</name>
    <name type="common">Rape</name>
    <dbReference type="NCBI Taxonomy" id="3708"/>
    <lineage>
        <taxon>Eukaryota</taxon>
        <taxon>Viridiplantae</taxon>
        <taxon>Streptophyta</taxon>
        <taxon>Embryophyta</taxon>
        <taxon>Tracheophyta</taxon>
        <taxon>Spermatophyta</taxon>
        <taxon>Magnoliopsida</taxon>
        <taxon>eudicotyledons</taxon>
        <taxon>Gunneridae</taxon>
        <taxon>Pentapetalae</taxon>
        <taxon>rosids</taxon>
        <taxon>malvids</taxon>
        <taxon>Brassicales</taxon>
        <taxon>Brassicaceae</taxon>
        <taxon>Brassiceae</taxon>
        <taxon>Brassica</taxon>
    </lineage>
</organism>
<feature type="compositionally biased region" description="Polar residues" evidence="1">
    <location>
        <begin position="37"/>
        <end position="46"/>
    </location>
</feature>
<protein>
    <submittedName>
        <fullName evidence="2">(rape) hypothetical protein</fullName>
    </submittedName>
</protein>
<dbReference type="Proteomes" id="UP001295469">
    <property type="component" value="Chromosome A08"/>
</dbReference>
<accession>A0A816ZTL8</accession>
<sequence>MSNEGGDGNNNNIEYMISPKTRKPPPILLPLPENDETPLNTSIHSLRNTRRPPPPPPQTPCRTPHR</sequence>
<name>A0A816ZTL8_BRANA</name>
<dbReference type="Gramene" id="CDX76543">
    <property type="protein sequence ID" value="CDX76543"/>
    <property type="gene ID" value="GSBRNA2T00126975001"/>
</dbReference>
<dbReference type="AlphaFoldDB" id="A0A816ZTL8"/>
<reference evidence="2" key="1">
    <citation type="submission" date="2021-01" db="EMBL/GenBank/DDBJ databases">
        <authorList>
            <consortium name="Genoscope - CEA"/>
            <person name="William W."/>
        </authorList>
    </citation>
    <scope>NUCLEOTIDE SEQUENCE</scope>
</reference>
<proteinExistence type="predicted"/>
<evidence type="ECO:0000313" key="2">
    <source>
        <dbReference type="EMBL" id="CAF2234176.1"/>
    </source>
</evidence>